<dbReference type="InterPro" id="IPR029045">
    <property type="entry name" value="ClpP/crotonase-like_dom_sf"/>
</dbReference>
<accession>A0A1I1DMU5</accession>
<dbReference type="PROSITE" id="PS00166">
    <property type="entry name" value="ENOYL_COA_HYDRATASE"/>
    <property type="match status" value="1"/>
</dbReference>
<sequence length="258" mass="28202">MELVRYEVKKRVAYITLNRPEKRNALNGQMVTALKNAFAQAQTDEQAKVIVLRGEGKIFCAGADLESLQQLQCNTFEENIADSQHLKSLFEQIYACPKVVVAALNGHALAGGCGLATVCDIVFAAEGVKMGYTEVKIGFIPAIVMVFLLRKIGEGRAKEMLLSGELLNAQQAYNYGLINFVVNENELNEAVENYVQKLCVGNSAQAMAHTKQMIAAVQNLDSLEKGLDFAATQNAHARGSADCQRGISAFLNKENLVW</sequence>
<proteinExistence type="inferred from homology"/>
<dbReference type="InterPro" id="IPR051683">
    <property type="entry name" value="Enoyl-CoA_Hydratase/Isomerase"/>
</dbReference>
<dbReference type="AlphaFoldDB" id="A0A1I1DMU5"/>
<evidence type="ECO:0000256" key="1">
    <source>
        <dbReference type="ARBA" id="ARBA00005254"/>
    </source>
</evidence>
<evidence type="ECO:0000313" key="3">
    <source>
        <dbReference type="EMBL" id="SFB76157.1"/>
    </source>
</evidence>
<dbReference type="Gene3D" id="3.90.226.10">
    <property type="entry name" value="2-enoyl-CoA Hydratase, Chain A, domain 1"/>
    <property type="match status" value="1"/>
</dbReference>
<dbReference type="InterPro" id="IPR001753">
    <property type="entry name" value="Enoyl-CoA_hydra/iso"/>
</dbReference>
<keyword evidence="4" id="KW-1185">Reference proteome</keyword>
<comment type="similarity">
    <text evidence="1 2">Belongs to the enoyl-CoA hydratase/isomerase family.</text>
</comment>
<dbReference type="SUPFAM" id="SSF52096">
    <property type="entry name" value="ClpP/crotonase"/>
    <property type="match status" value="1"/>
</dbReference>
<evidence type="ECO:0000313" key="4">
    <source>
        <dbReference type="Proteomes" id="UP000199514"/>
    </source>
</evidence>
<dbReference type="STRING" id="927664.SAMN05421780_101333"/>
<reference evidence="3 4" key="1">
    <citation type="submission" date="2016-10" db="EMBL/GenBank/DDBJ databases">
        <authorList>
            <person name="de Groot N.N."/>
        </authorList>
    </citation>
    <scope>NUCLEOTIDE SEQUENCE [LARGE SCALE GENOMIC DNA]</scope>
    <source>
        <strain evidence="3 4">DSM 6793</strain>
    </source>
</reference>
<dbReference type="Pfam" id="PF00378">
    <property type="entry name" value="ECH_1"/>
    <property type="match status" value="1"/>
</dbReference>
<evidence type="ECO:0000256" key="2">
    <source>
        <dbReference type="RuleBase" id="RU003707"/>
    </source>
</evidence>
<dbReference type="CDD" id="cd06558">
    <property type="entry name" value="crotonase-like"/>
    <property type="match status" value="1"/>
</dbReference>
<dbReference type="RefSeq" id="WP_091506236.1">
    <property type="nucleotide sequence ID" value="NZ_FOLE01000001.1"/>
</dbReference>
<organism evidence="3 4">
    <name type="scientific">Flexibacter flexilis DSM 6793</name>
    <dbReference type="NCBI Taxonomy" id="927664"/>
    <lineage>
        <taxon>Bacteria</taxon>
        <taxon>Pseudomonadati</taxon>
        <taxon>Bacteroidota</taxon>
        <taxon>Cytophagia</taxon>
        <taxon>Cytophagales</taxon>
        <taxon>Flexibacteraceae</taxon>
        <taxon>Flexibacter</taxon>
    </lineage>
</organism>
<name>A0A1I1DMU5_9BACT</name>
<dbReference type="OrthoDB" id="9775794at2"/>
<dbReference type="InterPro" id="IPR018376">
    <property type="entry name" value="Enoyl-CoA_hyd/isom_CS"/>
</dbReference>
<dbReference type="GO" id="GO:0003824">
    <property type="term" value="F:catalytic activity"/>
    <property type="evidence" value="ECO:0007669"/>
    <property type="project" value="InterPro"/>
</dbReference>
<gene>
    <name evidence="3" type="ORF">SAMN05421780_101333</name>
</gene>
<dbReference type="Proteomes" id="UP000199514">
    <property type="component" value="Unassembled WGS sequence"/>
</dbReference>
<dbReference type="PANTHER" id="PTHR42964:SF1">
    <property type="entry name" value="POLYKETIDE BIOSYNTHESIS ENOYL-COA HYDRATASE PKSH-RELATED"/>
    <property type="match status" value="1"/>
</dbReference>
<dbReference type="EMBL" id="FOLE01000001">
    <property type="protein sequence ID" value="SFB76157.1"/>
    <property type="molecule type" value="Genomic_DNA"/>
</dbReference>
<protein>
    <submittedName>
        <fullName evidence="3">Methylglutaconyl-CoA hydratase</fullName>
    </submittedName>
</protein>
<dbReference type="PANTHER" id="PTHR42964">
    <property type="entry name" value="ENOYL-COA HYDRATASE"/>
    <property type="match status" value="1"/>
</dbReference>